<evidence type="ECO:0000313" key="2">
    <source>
        <dbReference type="EMBL" id="RAQ96469.1"/>
    </source>
</evidence>
<reference evidence="2 3" key="1">
    <citation type="submission" date="2016-08" db="EMBL/GenBank/DDBJ databases">
        <title>Analysis of Carbohydrate Active Enzymes in Thermogemmatispora T81 Reveals Carbohydrate Degradation Ability.</title>
        <authorList>
            <person name="Tomazini A."/>
            <person name="Lal S."/>
            <person name="Stott M."/>
            <person name="Henrissat B."/>
            <person name="Polikarpov I."/>
            <person name="Sparling R."/>
            <person name="Levin D.B."/>
        </authorList>
    </citation>
    <scope>NUCLEOTIDE SEQUENCE [LARGE SCALE GENOMIC DNA]</scope>
    <source>
        <strain evidence="2 3">T81</strain>
    </source>
</reference>
<evidence type="ECO:0008006" key="4">
    <source>
        <dbReference type="Google" id="ProtNLM"/>
    </source>
</evidence>
<dbReference type="AlphaFoldDB" id="A0A328VHH5"/>
<evidence type="ECO:0000313" key="3">
    <source>
        <dbReference type="Proteomes" id="UP000248706"/>
    </source>
</evidence>
<feature type="region of interest" description="Disordered" evidence="1">
    <location>
        <begin position="42"/>
        <end position="63"/>
    </location>
</feature>
<gene>
    <name evidence="2" type="ORF">A4R35_13055</name>
</gene>
<comment type="caution">
    <text evidence="2">The sequence shown here is derived from an EMBL/GenBank/DDBJ whole genome shotgun (WGS) entry which is preliminary data.</text>
</comment>
<organism evidence="2 3">
    <name type="scientific">Thermogemmatispora tikiterensis</name>
    <dbReference type="NCBI Taxonomy" id="1825093"/>
    <lineage>
        <taxon>Bacteria</taxon>
        <taxon>Bacillati</taxon>
        <taxon>Chloroflexota</taxon>
        <taxon>Ktedonobacteria</taxon>
        <taxon>Thermogemmatisporales</taxon>
        <taxon>Thermogemmatisporaceae</taxon>
        <taxon>Thermogemmatispora</taxon>
    </lineage>
</organism>
<name>A0A328VHH5_9CHLR</name>
<proteinExistence type="predicted"/>
<evidence type="ECO:0000256" key="1">
    <source>
        <dbReference type="SAM" id="MobiDB-lite"/>
    </source>
</evidence>
<dbReference type="Proteomes" id="UP000248706">
    <property type="component" value="Unassembled WGS sequence"/>
</dbReference>
<dbReference type="EMBL" id="MCIF01000002">
    <property type="protein sequence ID" value="RAQ96469.1"/>
    <property type="molecule type" value="Genomic_DNA"/>
</dbReference>
<sequence>MMIFPGSPLALLLAVPLGLLALALVLYPLARPAGRQAGVSAEAGRDLAGAASPPLAPSEEETAARAALHEVELEYQLGNLTETDYRSLRERYLRRALLAIKERHTREKELDALIEERLRLLREEDVGRSNGV</sequence>
<protein>
    <recommendedName>
        <fullName evidence="4">C-type cytochrome biogenesis protein CcmI</fullName>
    </recommendedName>
</protein>
<keyword evidence="3" id="KW-1185">Reference proteome</keyword>
<accession>A0A328VHH5</accession>
<dbReference type="RefSeq" id="WP_112430068.1">
    <property type="nucleotide sequence ID" value="NZ_MCIF01000002.1"/>
</dbReference>